<dbReference type="InterPro" id="IPR028992">
    <property type="entry name" value="Hedgehog/Intein_dom"/>
</dbReference>
<evidence type="ECO:0000313" key="2">
    <source>
        <dbReference type="EMBL" id="KMW57532.1"/>
    </source>
</evidence>
<name>A0A0J9E485_9RHOB</name>
<comment type="caution">
    <text evidence="2">The sequence shown here is derived from an EMBL/GenBank/DDBJ whole genome shotgun (WGS) entry which is preliminary data.</text>
</comment>
<dbReference type="AlphaFoldDB" id="A0A0J9E485"/>
<feature type="domain" description="Hedgehog/Intein (Hint)" evidence="1">
    <location>
        <begin position="4"/>
        <end position="87"/>
    </location>
</feature>
<evidence type="ECO:0000259" key="1">
    <source>
        <dbReference type="Pfam" id="PF13403"/>
    </source>
</evidence>
<keyword evidence="3" id="KW-1185">Reference proteome</keyword>
<dbReference type="Pfam" id="PF13403">
    <property type="entry name" value="Hint_2"/>
    <property type="match status" value="1"/>
</dbReference>
<organism evidence="2 3">
    <name type="scientific">Candidatus Rhodobacter oscarellae</name>
    <dbReference type="NCBI Taxonomy" id="1675527"/>
    <lineage>
        <taxon>Bacteria</taxon>
        <taxon>Pseudomonadati</taxon>
        <taxon>Pseudomonadota</taxon>
        <taxon>Alphaproteobacteria</taxon>
        <taxon>Rhodobacterales</taxon>
        <taxon>Rhodobacter group</taxon>
        <taxon>Rhodobacter</taxon>
    </lineage>
</organism>
<reference evidence="2 3" key="1">
    <citation type="submission" date="2015-06" db="EMBL/GenBank/DDBJ databases">
        <title>Draft genome sequence of an Alphaproteobacteria species associated to the Mediterranean sponge Oscarella lobularis.</title>
        <authorList>
            <person name="Jourda C."/>
            <person name="Santini S."/>
            <person name="Claverie J.-M."/>
        </authorList>
    </citation>
    <scope>NUCLEOTIDE SEQUENCE [LARGE SCALE GENOMIC DNA]</scope>
    <source>
        <strain evidence="2">IGS</strain>
    </source>
</reference>
<evidence type="ECO:0000313" key="3">
    <source>
        <dbReference type="Proteomes" id="UP000037178"/>
    </source>
</evidence>
<dbReference type="EMBL" id="LFTY01000002">
    <property type="protein sequence ID" value="KMW57532.1"/>
    <property type="molecule type" value="Genomic_DNA"/>
</dbReference>
<protein>
    <recommendedName>
        <fullName evidence="1">Hedgehog/Intein (Hint) domain-containing protein</fullName>
    </recommendedName>
</protein>
<proteinExistence type="predicted"/>
<accession>A0A0J9E485</accession>
<dbReference type="STRING" id="1675527.AIOL_002497"/>
<dbReference type="PATRIC" id="fig|1675527.3.peg.2620"/>
<gene>
    <name evidence="2" type="ORF">AIOL_002497</name>
</gene>
<dbReference type="Proteomes" id="UP000037178">
    <property type="component" value="Unassembled WGS sequence"/>
</dbReference>
<sequence length="145" mass="16081">MAGEKDQPVRIRAGALGANMPSEDLIVTADHALMLDGYLVNASALVNHDTIDFVSADEMPTLRVYHVETEAHEVILANGCPAESYLPMRDRASFANYQEYLDLYGADRLVHEMKAPRISSRRLLPMRIKTMLGLDKADAPERVVA</sequence>